<organism evidence="2 3">
    <name type="scientific">Glaciecola punicea ACAM 611</name>
    <dbReference type="NCBI Taxonomy" id="1121923"/>
    <lineage>
        <taxon>Bacteria</taxon>
        <taxon>Pseudomonadati</taxon>
        <taxon>Pseudomonadota</taxon>
        <taxon>Gammaproteobacteria</taxon>
        <taxon>Alteromonadales</taxon>
        <taxon>Alteromonadaceae</taxon>
        <taxon>Glaciecola</taxon>
    </lineage>
</organism>
<keyword evidence="3" id="KW-1185">Reference proteome</keyword>
<evidence type="ECO:0000313" key="2">
    <source>
        <dbReference type="EMBL" id="GAB54810.1"/>
    </source>
</evidence>
<reference evidence="2 3" key="1">
    <citation type="journal article" date="2012" name="J. Bacteriol.">
        <title>Genome sequence of proteorhodopsin-containing sea ice bacterium Glaciecola punicea ACAM 611T.</title>
        <authorList>
            <person name="Qin Q.-L."/>
            <person name="Xie B.-B."/>
            <person name="Shu Y.-L."/>
            <person name="Rong J.-C."/>
            <person name="Zhao D.-L."/>
            <person name="Zhang X.-Y."/>
            <person name="Chen X.-L."/>
            <person name="Zhou B.-C."/>
            <person name="Zhanga Y.-Z."/>
        </authorList>
    </citation>
    <scope>NUCLEOTIDE SEQUENCE [LARGE SCALE GENOMIC DNA]</scope>
    <source>
        <strain evidence="2 3">ACAM 611</strain>
    </source>
</reference>
<dbReference type="Proteomes" id="UP000053586">
    <property type="component" value="Unassembled WGS sequence"/>
</dbReference>
<dbReference type="EMBL" id="BAET01000007">
    <property type="protein sequence ID" value="GAB54810.1"/>
    <property type="molecule type" value="Genomic_DNA"/>
</dbReference>
<protein>
    <submittedName>
        <fullName evidence="2">Uncharacterized protein</fullName>
    </submittedName>
</protein>
<name>H5T933_9ALTE</name>
<gene>
    <name evidence="2" type="ORF">GPUN_0670</name>
</gene>
<accession>H5T933</accession>
<proteinExistence type="predicted"/>
<feature type="region of interest" description="Disordered" evidence="1">
    <location>
        <begin position="18"/>
        <end position="39"/>
    </location>
</feature>
<comment type="caution">
    <text evidence="2">The sequence shown here is derived from an EMBL/GenBank/DDBJ whole genome shotgun (WGS) entry which is preliminary data.</text>
</comment>
<sequence length="39" mass="4251">MILFGLGRIFSPLTLPQKKEKKTSCGSGSANALYNDARH</sequence>
<reference evidence="2 3" key="2">
    <citation type="journal article" date="2017" name="Antonie Van Leeuwenhoek">
        <title>Rhizobium rhizosphaerae sp. nov., a novel species isolated from rice rhizosphere.</title>
        <authorList>
            <person name="Zhao J.J."/>
            <person name="Zhang J."/>
            <person name="Zhang R.J."/>
            <person name="Zhang C.W."/>
            <person name="Yin H.Q."/>
            <person name="Zhang X.X."/>
        </authorList>
    </citation>
    <scope>NUCLEOTIDE SEQUENCE [LARGE SCALE GENOMIC DNA]</scope>
    <source>
        <strain evidence="2 3">ACAM 611</strain>
    </source>
</reference>
<evidence type="ECO:0000313" key="3">
    <source>
        <dbReference type="Proteomes" id="UP000053586"/>
    </source>
</evidence>
<dbReference type="AlphaFoldDB" id="H5T933"/>
<evidence type="ECO:0000256" key="1">
    <source>
        <dbReference type="SAM" id="MobiDB-lite"/>
    </source>
</evidence>